<dbReference type="Proteomes" id="UP001153076">
    <property type="component" value="Unassembled WGS sequence"/>
</dbReference>
<evidence type="ECO:0000313" key="1">
    <source>
        <dbReference type="EMBL" id="KAJ8424223.1"/>
    </source>
</evidence>
<dbReference type="OrthoDB" id="1761837at2759"/>
<dbReference type="EMBL" id="JAKOGI010001735">
    <property type="protein sequence ID" value="KAJ8424223.1"/>
    <property type="molecule type" value="Genomic_DNA"/>
</dbReference>
<organism evidence="1 2">
    <name type="scientific">Carnegiea gigantea</name>
    <dbReference type="NCBI Taxonomy" id="171969"/>
    <lineage>
        <taxon>Eukaryota</taxon>
        <taxon>Viridiplantae</taxon>
        <taxon>Streptophyta</taxon>
        <taxon>Embryophyta</taxon>
        <taxon>Tracheophyta</taxon>
        <taxon>Spermatophyta</taxon>
        <taxon>Magnoliopsida</taxon>
        <taxon>eudicotyledons</taxon>
        <taxon>Gunneridae</taxon>
        <taxon>Pentapetalae</taxon>
        <taxon>Caryophyllales</taxon>
        <taxon>Cactineae</taxon>
        <taxon>Cactaceae</taxon>
        <taxon>Cactoideae</taxon>
        <taxon>Echinocereeae</taxon>
        <taxon>Carnegiea</taxon>
    </lineage>
</organism>
<gene>
    <name evidence="1" type="ORF">Cgig2_011634</name>
</gene>
<evidence type="ECO:0000313" key="2">
    <source>
        <dbReference type="Proteomes" id="UP001153076"/>
    </source>
</evidence>
<accession>A0A9Q1GTB6</accession>
<sequence length="228" mass="25446">MFPVEGRIPSFGKDLFDSRSRLVDSRRVCSLDDDVVESICRVNAPALVPRPQCPLRAPQGGISVFNTNAVIKEVDKNDARVFSKAILDKVSRTPFDGLPSLKGVDIIPLKSKSYFGQTSAEKHDSSRVEVQGKLDETSHQLNTEGAHYQAKMVELKRAWELLKELQFLEDQKKDLSSQVVGGEHLLQEAERKIGMLNATKVMDAAPKASLEMAEAYIKEPFEDLTNFQ</sequence>
<keyword evidence="2" id="KW-1185">Reference proteome</keyword>
<protein>
    <submittedName>
        <fullName evidence="1">Uncharacterized protein</fullName>
    </submittedName>
</protein>
<name>A0A9Q1GTB6_9CARY</name>
<proteinExistence type="predicted"/>
<reference evidence="1" key="1">
    <citation type="submission" date="2022-04" db="EMBL/GenBank/DDBJ databases">
        <title>Carnegiea gigantea Genome sequencing and assembly v2.</title>
        <authorList>
            <person name="Copetti D."/>
            <person name="Sanderson M.J."/>
            <person name="Burquez A."/>
            <person name="Wojciechowski M.F."/>
        </authorList>
    </citation>
    <scope>NUCLEOTIDE SEQUENCE</scope>
    <source>
        <strain evidence="1">SGP5-SGP5p</strain>
        <tissue evidence="1">Aerial part</tissue>
    </source>
</reference>
<comment type="caution">
    <text evidence="1">The sequence shown here is derived from an EMBL/GenBank/DDBJ whole genome shotgun (WGS) entry which is preliminary data.</text>
</comment>
<dbReference type="AlphaFoldDB" id="A0A9Q1GTB6"/>